<keyword evidence="1" id="KW-0812">Transmembrane</keyword>
<organism evidence="3 4">
    <name type="scientific">Humisphaera borealis</name>
    <dbReference type="NCBI Taxonomy" id="2807512"/>
    <lineage>
        <taxon>Bacteria</taxon>
        <taxon>Pseudomonadati</taxon>
        <taxon>Planctomycetota</taxon>
        <taxon>Phycisphaerae</taxon>
        <taxon>Tepidisphaerales</taxon>
        <taxon>Tepidisphaeraceae</taxon>
        <taxon>Humisphaera</taxon>
    </lineage>
</organism>
<dbReference type="Gene3D" id="1.10.510.10">
    <property type="entry name" value="Transferase(Phosphotransferase) domain 1"/>
    <property type="match status" value="1"/>
</dbReference>
<gene>
    <name evidence="3" type="ORF">IPV69_02650</name>
</gene>
<feature type="domain" description="Protein kinase" evidence="2">
    <location>
        <begin position="7"/>
        <end position="261"/>
    </location>
</feature>
<feature type="transmembrane region" description="Helical" evidence="1">
    <location>
        <begin position="271"/>
        <end position="290"/>
    </location>
</feature>
<protein>
    <recommendedName>
        <fullName evidence="2">Protein kinase domain-containing protein</fullName>
    </recommendedName>
</protein>
<dbReference type="SUPFAM" id="SSF56436">
    <property type="entry name" value="C-type lectin-like"/>
    <property type="match status" value="1"/>
</dbReference>
<dbReference type="RefSeq" id="WP_206293369.1">
    <property type="nucleotide sequence ID" value="NZ_CP063458.1"/>
</dbReference>
<name>A0A7M2X0M6_9BACT</name>
<evidence type="ECO:0000259" key="2">
    <source>
        <dbReference type="SMART" id="SM00220"/>
    </source>
</evidence>
<dbReference type="Proteomes" id="UP000593765">
    <property type="component" value="Chromosome"/>
</dbReference>
<keyword evidence="1" id="KW-1133">Transmembrane helix</keyword>
<accession>A0A7M2X0M6</accession>
<keyword evidence="4" id="KW-1185">Reference proteome</keyword>
<dbReference type="InterPro" id="IPR042095">
    <property type="entry name" value="SUMF_sf"/>
</dbReference>
<dbReference type="KEGG" id="hbs:IPV69_02650"/>
<evidence type="ECO:0000313" key="3">
    <source>
        <dbReference type="EMBL" id="QOV90290.1"/>
    </source>
</evidence>
<dbReference type="GO" id="GO:0004672">
    <property type="term" value="F:protein kinase activity"/>
    <property type="evidence" value="ECO:0007669"/>
    <property type="project" value="InterPro"/>
</dbReference>
<dbReference type="InterPro" id="IPR011009">
    <property type="entry name" value="Kinase-like_dom_sf"/>
</dbReference>
<keyword evidence="1" id="KW-0472">Membrane</keyword>
<dbReference type="InterPro" id="IPR016187">
    <property type="entry name" value="CTDL_fold"/>
</dbReference>
<dbReference type="GO" id="GO:0005524">
    <property type="term" value="F:ATP binding"/>
    <property type="evidence" value="ECO:0007669"/>
    <property type="project" value="InterPro"/>
</dbReference>
<reference evidence="3 4" key="1">
    <citation type="submission" date="2020-10" db="EMBL/GenBank/DDBJ databases">
        <title>Wide distribution of Phycisphaera-like planctomycetes from WD2101 soil group in peatlands and genome analysis of the first cultivated representative.</title>
        <authorList>
            <person name="Dedysh S.N."/>
            <person name="Beletsky A.V."/>
            <person name="Ivanova A."/>
            <person name="Kulichevskaya I.S."/>
            <person name="Suzina N.E."/>
            <person name="Philippov D.A."/>
            <person name="Rakitin A.L."/>
            <person name="Mardanov A.V."/>
            <person name="Ravin N.V."/>
        </authorList>
    </citation>
    <scope>NUCLEOTIDE SEQUENCE [LARGE SCALE GENOMIC DNA]</scope>
    <source>
        <strain evidence="3 4">M1803</strain>
    </source>
</reference>
<evidence type="ECO:0000256" key="1">
    <source>
        <dbReference type="SAM" id="Phobius"/>
    </source>
</evidence>
<dbReference type="EMBL" id="CP063458">
    <property type="protein sequence ID" value="QOV90290.1"/>
    <property type="molecule type" value="Genomic_DNA"/>
</dbReference>
<evidence type="ECO:0000313" key="4">
    <source>
        <dbReference type="Proteomes" id="UP000593765"/>
    </source>
</evidence>
<dbReference type="InterPro" id="IPR000719">
    <property type="entry name" value="Prot_kinase_dom"/>
</dbReference>
<sequence length="1362" mass="151258">MPQAGNYEILSEIGRSTLSVAFRARRAGDSADTLGNFVVKIFDIDALGLLEGAAAAQTFIERAELQKRLADQGTRHWARVIEMGNAEDAYFVTDFYPLTAQALVDRPAPVEVHALYTIVWSVVRGLTELRETRRRAHGNLHLRNILIRDDLRLASPESTRVVLDDPSVEASSARDRSADLLALGELIHRLVLKRPFREKKGEEALQTLEGSVWPVTFTAAWGRLGPDAERWLQLCNWLLNPNAAERPGDLVEVAVALHALTPKPVRRSRKWVAIVAIPLLLAGAGVGFFVKTHSEARTQLASVQQQWFGAFERALADPERVRRYSVDDTLKSIILQVQQARQAGVQFDPASSVLSYDGYHKVRSALNVVERIERDLAPERWQRLSAMNGIRQRYETRGWAQPAAYLQELNRGVTPTAGNDLAVGLDRMMDVTSRITDDAIWLDDQWLKYDADLQTVRDSGDPLLIAFARELRESVGKSLRMTDVGFDGLEAFKTRLPLAASLAKLVREGFPRDHGRDRIAADIDAQLNTANPTEAEIIQWLAAIDQYALVRLDPAAEPLLSLAASYEKLIADVKRQAFSDAEQSQYAAARAQLEGKLTSLRETRFVRKDVARGQGEISLRAGDVQKELDAVRKQWVRLDDPKQWLSFIDQPLASASDALKLRWKGYIEVQRRRVEALSKDAEAFKKAKGDAELVRGVLSELDKQFPPVTSGLPETFSSAAWDRRERDLSMLSAWAASTDTAVPELERFAATVDGQGKRFIDWCDKLRSLSRDFPIRKELLSPADRPDTAWAAKEPEFWRDPIISGLVQKDLSRINNLAAVSAMTSSDLVKAAKEAEATEVVLAAWRKLGEAAEGRNHWPDAAADLDTELAIRNRLAPMINSIQSEADRKAAADDWRAQGPARWRRFVNGAVLSAGADAQAAVEQRIIAAQRYRNAMFVTDAEADKLDPAPRFNYALYIARISITDANDTVVRSASQQLLKASTDLRDRPQVADMAGKLSRLSDQEPMAGEAQLLAATPPESFSLPIRDRYTLKFLRIEPPRRRPFYLCTTELSLGQFIELINSTGNWTAANTLLGNLSIPGGAPPIPLRGPRAWDRPSANNSAIDRFESWRFDTAAATATQFQFATPLRQTRFNRSALKPEAGDNPKYDHPMQQLPAQAALYAAAVLNCRLPSPREWLTAYEMESRQSGGTAKIDANLRDATWKVQQQFTTTDVPTQWPGADLAGVYWPKSMERPAAATVGTADDKTLFFRAVTAGGGGFQNLVGNVAEFVCEREDLWDAVPDRRSLEGVVRFCKEHGESISVIGGSGLSAPELDVTRPYPVSATTDPYADVGLRLAFTAPARTMAERMKYILDEQTFLTAK</sequence>
<proteinExistence type="predicted"/>
<dbReference type="SMART" id="SM00220">
    <property type="entry name" value="S_TKc"/>
    <property type="match status" value="1"/>
</dbReference>
<dbReference type="Gene3D" id="3.90.1580.10">
    <property type="entry name" value="paralog of FGE (formylglycine-generating enzyme)"/>
    <property type="match status" value="1"/>
</dbReference>
<dbReference type="SUPFAM" id="SSF56112">
    <property type="entry name" value="Protein kinase-like (PK-like)"/>
    <property type="match status" value="1"/>
</dbReference>